<dbReference type="Gene3D" id="1.10.2010.10">
    <property type="entry name" value="Crustacean CHH/MIH/GIH neurohormone"/>
    <property type="match status" value="1"/>
</dbReference>
<protein>
    <recommendedName>
        <fullName evidence="9">Ion transport peptide-like</fullName>
    </recommendedName>
</protein>
<dbReference type="InterPro" id="IPR001166">
    <property type="entry name" value="Hyperglycemic"/>
</dbReference>
<evidence type="ECO:0000313" key="8">
    <source>
        <dbReference type="Proteomes" id="UP000887458"/>
    </source>
</evidence>
<comment type="similarity">
    <text evidence="3">Belongs to the arthropod CHH/MIH/GIH/VIH hormone family.</text>
</comment>
<comment type="function">
    <text evidence="1">May increase the toxicity of alpha-latrotoxin and/or other venom components. Is non-toxic to mice and to the cockroach Periplaneta americana.</text>
</comment>
<evidence type="ECO:0000256" key="5">
    <source>
        <dbReference type="ARBA" id="ARBA00022702"/>
    </source>
</evidence>
<keyword evidence="5" id="KW-0372">Hormone</keyword>
<gene>
    <name evidence="7" type="ORF">DERP_003615</name>
</gene>
<dbReference type="EMBL" id="NJHN03000032">
    <property type="protein sequence ID" value="KAH9423337.1"/>
    <property type="molecule type" value="Genomic_DNA"/>
</dbReference>
<dbReference type="Pfam" id="PF01147">
    <property type="entry name" value="Crust_neurohorm"/>
    <property type="match status" value="1"/>
</dbReference>
<reference evidence="7 8" key="1">
    <citation type="journal article" date="2018" name="J. Allergy Clin. Immunol.">
        <title>High-quality assembly of Dermatophagoides pteronyssinus genome and transcriptome reveals a wide range of novel allergens.</title>
        <authorList>
            <person name="Liu X.Y."/>
            <person name="Yang K.Y."/>
            <person name="Wang M.Q."/>
            <person name="Kwok J.S."/>
            <person name="Zeng X."/>
            <person name="Yang Z."/>
            <person name="Xiao X.J."/>
            <person name="Lau C.P."/>
            <person name="Li Y."/>
            <person name="Huang Z.M."/>
            <person name="Ba J.G."/>
            <person name="Yim A.K."/>
            <person name="Ouyang C.Y."/>
            <person name="Ngai S.M."/>
            <person name="Chan T.F."/>
            <person name="Leung E.L."/>
            <person name="Liu L."/>
            <person name="Liu Z.G."/>
            <person name="Tsui S.K."/>
        </authorList>
    </citation>
    <scope>NUCLEOTIDE SEQUENCE [LARGE SCALE GENOMIC DNA]</scope>
    <source>
        <strain evidence="7">Derp</strain>
    </source>
</reference>
<keyword evidence="6" id="KW-1015">Disulfide bond</keyword>
<keyword evidence="8" id="KW-1185">Reference proteome</keyword>
<dbReference type="InterPro" id="IPR018251">
    <property type="entry name" value="Crust_neurhormone_CS"/>
</dbReference>
<dbReference type="Proteomes" id="UP000887458">
    <property type="component" value="Unassembled WGS sequence"/>
</dbReference>
<proteinExistence type="inferred from homology"/>
<evidence type="ECO:0000256" key="6">
    <source>
        <dbReference type="ARBA" id="ARBA00023157"/>
    </source>
</evidence>
<dbReference type="PANTHER" id="PTHR35981">
    <property type="entry name" value="ION TRANSPORT PEPTIDE, ISOFORM C"/>
    <property type="match status" value="1"/>
</dbReference>
<sequence length="86" mass="9950">MASFAINGSESRSFTILGCLGDYDLSKFAQLDRICDECYILYREPELNFSCRKDCFRNEVFGNCVDALYLSHEKKKLLQFVDQIFG</sequence>
<evidence type="ECO:0000313" key="7">
    <source>
        <dbReference type="EMBL" id="KAH9423337.1"/>
    </source>
</evidence>
<dbReference type="PROSITE" id="PS01250">
    <property type="entry name" value="CHH_MIH_GIH"/>
    <property type="match status" value="1"/>
</dbReference>
<evidence type="ECO:0000256" key="4">
    <source>
        <dbReference type="ARBA" id="ARBA00022525"/>
    </source>
</evidence>
<comment type="caution">
    <text evidence="7">The sequence shown here is derived from an EMBL/GenBank/DDBJ whole genome shotgun (WGS) entry which is preliminary data.</text>
</comment>
<dbReference type="PRINTS" id="PR00550">
    <property type="entry name" value="HYPRGLYCEMIC"/>
</dbReference>
<dbReference type="PANTHER" id="PTHR35981:SF2">
    <property type="entry name" value="ION TRANSPORT PEPTIDE, ISOFORM C"/>
    <property type="match status" value="1"/>
</dbReference>
<accession>A0ABQ8JL41</accession>
<dbReference type="InterPro" id="IPR035957">
    <property type="entry name" value="Crust_neurohorm_sf"/>
</dbReference>
<dbReference type="InterPro" id="IPR031098">
    <property type="entry name" value="Crust_neurohorm"/>
</dbReference>
<evidence type="ECO:0000256" key="3">
    <source>
        <dbReference type="ARBA" id="ARBA00005447"/>
    </source>
</evidence>
<organism evidence="7 8">
    <name type="scientific">Dermatophagoides pteronyssinus</name>
    <name type="common">European house dust mite</name>
    <dbReference type="NCBI Taxonomy" id="6956"/>
    <lineage>
        <taxon>Eukaryota</taxon>
        <taxon>Metazoa</taxon>
        <taxon>Ecdysozoa</taxon>
        <taxon>Arthropoda</taxon>
        <taxon>Chelicerata</taxon>
        <taxon>Arachnida</taxon>
        <taxon>Acari</taxon>
        <taxon>Acariformes</taxon>
        <taxon>Sarcoptiformes</taxon>
        <taxon>Astigmata</taxon>
        <taxon>Psoroptidia</taxon>
        <taxon>Analgoidea</taxon>
        <taxon>Pyroglyphidae</taxon>
        <taxon>Dermatophagoidinae</taxon>
        <taxon>Dermatophagoides</taxon>
    </lineage>
</organism>
<evidence type="ECO:0008006" key="9">
    <source>
        <dbReference type="Google" id="ProtNLM"/>
    </source>
</evidence>
<keyword evidence="4" id="KW-0964">Secreted</keyword>
<dbReference type="SUPFAM" id="SSF81778">
    <property type="entry name" value="Crustacean CHH/MIH/GIH neurohormone"/>
    <property type="match status" value="1"/>
</dbReference>
<comment type="subcellular location">
    <subcellularLocation>
        <location evidence="2">Secreted</location>
    </subcellularLocation>
</comment>
<evidence type="ECO:0000256" key="2">
    <source>
        <dbReference type="ARBA" id="ARBA00004613"/>
    </source>
</evidence>
<name>A0ABQ8JL41_DERPT</name>
<reference evidence="7 8" key="2">
    <citation type="journal article" date="2022" name="Mol. Biol. Evol.">
        <title>Comparative Genomics Reveals Insights into the Divergent Evolution of Astigmatic Mites and Household Pest Adaptations.</title>
        <authorList>
            <person name="Xiong Q."/>
            <person name="Wan A.T."/>
            <person name="Liu X."/>
            <person name="Fung C.S."/>
            <person name="Xiao X."/>
            <person name="Malainual N."/>
            <person name="Hou J."/>
            <person name="Wang L."/>
            <person name="Wang M."/>
            <person name="Yang K.Y."/>
            <person name="Cui Y."/>
            <person name="Leung E.L."/>
            <person name="Nong W."/>
            <person name="Shin S.K."/>
            <person name="Au S.W."/>
            <person name="Jeong K.Y."/>
            <person name="Chew F.T."/>
            <person name="Hui J.H."/>
            <person name="Leung T.F."/>
            <person name="Tungtrongchitr A."/>
            <person name="Zhong N."/>
            <person name="Liu Z."/>
            <person name="Tsui S.K."/>
        </authorList>
    </citation>
    <scope>NUCLEOTIDE SEQUENCE [LARGE SCALE GENOMIC DNA]</scope>
    <source>
        <strain evidence="7">Derp</strain>
    </source>
</reference>
<evidence type="ECO:0000256" key="1">
    <source>
        <dbReference type="ARBA" id="ARBA00003845"/>
    </source>
</evidence>